<dbReference type="AlphaFoldDB" id="A0A834XKT2"/>
<accession>A0A834XKT2</accession>
<dbReference type="SUPFAM" id="SSF53254">
    <property type="entry name" value="Phosphoglycerate mutase-like"/>
    <property type="match status" value="1"/>
</dbReference>
<dbReference type="EC" id="3.1.3.80" evidence="3"/>
<feature type="disulfide bond" evidence="16">
    <location>
        <begin position="267"/>
        <end position="282"/>
    </location>
</feature>
<dbReference type="Proteomes" id="UP000639338">
    <property type="component" value="Unassembled WGS sequence"/>
</dbReference>
<evidence type="ECO:0000256" key="11">
    <source>
        <dbReference type="ARBA" id="ARBA00031642"/>
    </source>
</evidence>
<comment type="catalytic activity">
    <reaction evidence="15">
        <text>(2R)-2,3-bisphosphoglycerate + H2O = (2R)-2-phosphoglycerate + phosphate</text>
        <dbReference type="Rhea" id="RHEA:27381"/>
        <dbReference type="ChEBI" id="CHEBI:15377"/>
        <dbReference type="ChEBI" id="CHEBI:43474"/>
        <dbReference type="ChEBI" id="CHEBI:58248"/>
        <dbReference type="ChEBI" id="CHEBI:58289"/>
        <dbReference type="EC" id="3.1.3.80"/>
    </reaction>
    <physiologicalReaction direction="left-to-right" evidence="15">
        <dbReference type="Rhea" id="RHEA:27382"/>
    </physiologicalReaction>
</comment>
<feature type="disulfide bond" evidence="16">
    <location>
        <begin position="66"/>
        <end position="394"/>
    </location>
</feature>
<evidence type="ECO:0000256" key="2">
    <source>
        <dbReference type="ARBA" id="ARBA00008422"/>
    </source>
</evidence>
<proteinExistence type="inferred from homology"/>
<comment type="subcellular location">
    <subcellularLocation>
        <location evidence="1">Cell membrane</location>
    </subcellularLocation>
</comment>
<dbReference type="GO" id="GO:0034417">
    <property type="term" value="F:bisphosphoglycerate 3-phosphatase activity"/>
    <property type="evidence" value="ECO:0007669"/>
    <property type="project" value="UniProtKB-EC"/>
</dbReference>
<comment type="similarity">
    <text evidence="2">Belongs to the histidine acid phosphatase family. MINPP1 subfamily.</text>
</comment>
<dbReference type="InterPro" id="IPR000560">
    <property type="entry name" value="His_Pase_clade-2"/>
</dbReference>
<dbReference type="PANTHER" id="PTHR20963">
    <property type="entry name" value="MULTIPLE INOSITOL POLYPHOSPHATE PHOSPHATASE-RELATED"/>
    <property type="match status" value="1"/>
</dbReference>
<evidence type="ECO:0000313" key="18">
    <source>
        <dbReference type="EMBL" id="KAF7988755.1"/>
    </source>
</evidence>
<evidence type="ECO:0000256" key="17">
    <source>
        <dbReference type="SAM" id="Phobius"/>
    </source>
</evidence>
<evidence type="ECO:0000256" key="10">
    <source>
        <dbReference type="ARBA" id="ARBA00023180"/>
    </source>
</evidence>
<dbReference type="GO" id="GO:0052745">
    <property type="term" value="F:inositol phosphate phosphatase activity"/>
    <property type="evidence" value="ECO:0007669"/>
    <property type="project" value="TreeGrafter"/>
</dbReference>
<evidence type="ECO:0000256" key="5">
    <source>
        <dbReference type="ARBA" id="ARBA00018097"/>
    </source>
</evidence>
<gene>
    <name evidence="18" type="ORF">HCN44_007065</name>
</gene>
<keyword evidence="7" id="KW-0732">Signal</keyword>
<sequence length="446" mass="52285">MASKRVYFVYYFITLIIATTMVIGKANLNDFNCTKDTDDYKCRLTTMTPYRFIANYDDNELTFPDCQATKIWKIIRHGTRLPGKKVLTLMKDLPDVRNEIVANCEANNCDLSKATISRLKNWKFKLTDKDAMRLAEEGEDELIGLAERYQSRFPKLMPEKFNNETFKFKFTDKQRTFESFKHFAIGLFGKKASKEVWYPKPEKKDPILRFYKGCDKWKQHLDNESLAYKEFNEFKNRKIVKTMIEKLSQRLYIDASWVTVQSIYYMCAFEIAWKKKNISPWCDLLTPQDFEILEFAGDLKYYYKDGYGHELNYKQACTALVDVFDFFKDENSDSKTSAYFTHSGTLLKILSLMNIAKDQSPLLHDSYSISKSRNWRMTLIDAFATNLAFVLYECKTGPCILVLHQERIVNFPDCPKNLPCPLEVMKKKFPHTSEQCLFKKMCSING</sequence>
<protein>
    <recommendedName>
        <fullName evidence="5">Multiple inositol polyphosphate phosphatase 1</fullName>
        <ecNumber evidence="4">3.1.3.62</ecNumber>
        <ecNumber evidence="3">3.1.3.80</ecNumber>
    </recommendedName>
    <alternativeName>
        <fullName evidence="11">2,3-bisphosphoglycerate 3-phosphatase</fullName>
    </alternativeName>
</protein>
<comment type="caution">
    <text evidence="18">The sequence shown here is derived from an EMBL/GenBank/DDBJ whole genome shotgun (WGS) entry which is preliminary data.</text>
</comment>
<reference evidence="18 19" key="1">
    <citation type="submission" date="2020-08" db="EMBL/GenBank/DDBJ databases">
        <title>Aphidius gifuensis genome sequencing and assembly.</title>
        <authorList>
            <person name="Du Z."/>
        </authorList>
    </citation>
    <scope>NUCLEOTIDE SEQUENCE [LARGE SCALE GENOMIC DNA]</scope>
    <source>
        <strain evidence="18">YNYX2018</strain>
        <tissue evidence="18">Adults</tissue>
    </source>
</reference>
<keyword evidence="17" id="KW-1133">Transmembrane helix</keyword>
<keyword evidence="19" id="KW-1185">Reference proteome</keyword>
<evidence type="ECO:0000256" key="14">
    <source>
        <dbReference type="ARBA" id="ARBA00043691"/>
    </source>
</evidence>
<keyword evidence="10" id="KW-0325">Glycoprotein</keyword>
<evidence type="ECO:0000256" key="1">
    <source>
        <dbReference type="ARBA" id="ARBA00004236"/>
    </source>
</evidence>
<dbReference type="GO" id="GO:0003993">
    <property type="term" value="F:acid phosphatase activity"/>
    <property type="evidence" value="ECO:0007669"/>
    <property type="project" value="TreeGrafter"/>
</dbReference>
<organism evidence="18 19">
    <name type="scientific">Aphidius gifuensis</name>
    <name type="common">Parasitoid wasp</name>
    <dbReference type="NCBI Taxonomy" id="684658"/>
    <lineage>
        <taxon>Eukaryota</taxon>
        <taxon>Metazoa</taxon>
        <taxon>Ecdysozoa</taxon>
        <taxon>Arthropoda</taxon>
        <taxon>Hexapoda</taxon>
        <taxon>Insecta</taxon>
        <taxon>Pterygota</taxon>
        <taxon>Neoptera</taxon>
        <taxon>Endopterygota</taxon>
        <taxon>Hymenoptera</taxon>
        <taxon>Apocrita</taxon>
        <taxon>Ichneumonoidea</taxon>
        <taxon>Braconidae</taxon>
        <taxon>Aphidiinae</taxon>
        <taxon>Aphidius</taxon>
    </lineage>
</organism>
<keyword evidence="16" id="KW-1015">Disulfide bond</keyword>
<name>A0A834XKT2_APHGI</name>
<dbReference type="Gene3D" id="3.40.50.1240">
    <property type="entry name" value="Phosphoglycerate mutase-like"/>
    <property type="match status" value="1"/>
</dbReference>
<dbReference type="InterPro" id="IPR029033">
    <property type="entry name" value="His_PPase_superfam"/>
</dbReference>
<feature type="disulfide bond" evidence="16">
    <location>
        <begin position="414"/>
        <end position="420"/>
    </location>
</feature>
<evidence type="ECO:0000256" key="16">
    <source>
        <dbReference type="PIRSR" id="PIRSR000894-2"/>
    </source>
</evidence>
<evidence type="ECO:0000256" key="7">
    <source>
        <dbReference type="ARBA" id="ARBA00022729"/>
    </source>
</evidence>
<evidence type="ECO:0000256" key="8">
    <source>
        <dbReference type="ARBA" id="ARBA00022801"/>
    </source>
</evidence>
<dbReference type="InterPro" id="IPR016274">
    <property type="entry name" value="Histidine_acid_Pase_euk"/>
</dbReference>
<evidence type="ECO:0000256" key="4">
    <source>
        <dbReference type="ARBA" id="ARBA00013040"/>
    </source>
</evidence>
<dbReference type="PANTHER" id="PTHR20963:SF51">
    <property type="entry name" value="MULTIPLE INOSITOL POLYPHOSPHATE PHOSPHATASE 1"/>
    <property type="match status" value="1"/>
</dbReference>
<comment type="catalytic activity">
    <reaction evidence="14">
        <text>1D-myo-inositol hexakisphosphate + H2O = 1D-myo-inositol 1,2,4,5,6-pentakisphosphate + phosphate</text>
        <dbReference type="Rhea" id="RHEA:16989"/>
        <dbReference type="ChEBI" id="CHEBI:15377"/>
        <dbReference type="ChEBI" id="CHEBI:43474"/>
        <dbReference type="ChEBI" id="CHEBI:57798"/>
        <dbReference type="ChEBI" id="CHEBI:58130"/>
        <dbReference type="EC" id="3.1.3.62"/>
    </reaction>
    <physiologicalReaction direction="left-to-right" evidence="14">
        <dbReference type="Rhea" id="RHEA:16990"/>
    </physiologicalReaction>
</comment>
<dbReference type="Pfam" id="PF00328">
    <property type="entry name" value="His_Phos_2"/>
    <property type="match status" value="1"/>
</dbReference>
<evidence type="ECO:0000256" key="3">
    <source>
        <dbReference type="ARBA" id="ARBA00012976"/>
    </source>
</evidence>
<dbReference type="FunFam" id="3.40.50.1240:FF:000014">
    <property type="entry name" value="Multiple inositol polyphosphate phosphatase 1"/>
    <property type="match status" value="1"/>
</dbReference>
<dbReference type="PIRSF" id="PIRSF000894">
    <property type="entry name" value="Acid_phosphatase"/>
    <property type="match status" value="1"/>
</dbReference>
<evidence type="ECO:0000256" key="13">
    <source>
        <dbReference type="ARBA" id="ARBA00043671"/>
    </source>
</evidence>
<dbReference type="OrthoDB" id="6509975at2759"/>
<keyword evidence="8" id="KW-0378">Hydrolase</keyword>
<dbReference type="EMBL" id="JACMRX010000005">
    <property type="protein sequence ID" value="KAF7988755.1"/>
    <property type="molecule type" value="Genomic_DNA"/>
</dbReference>
<evidence type="ECO:0000256" key="12">
    <source>
        <dbReference type="ARBA" id="ARBA00043668"/>
    </source>
</evidence>
<feature type="transmembrane region" description="Helical" evidence="17">
    <location>
        <begin position="7"/>
        <end position="24"/>
    </location>
</feature>
<dbReference type="CDD" id="cd07061">
    <property type="entry name" value="HP_HAP_like"/>
    <property type="match status" value="1"/>
</dbReference>
<evidence type="ECO:0000256" key="9">
    <source>
        <dbReference type="ARBA" id="ARBA00023136"/>
    </source>
</evidence>
<comment type="catalytic activity">
    <reaction evidence="13">
        <text>1D-myo-inositol 1,2,4,5,6-pentakisphosphate + H2O = 1D-myo-inositol 1,2,5,6-tetrakisphosphate + phosphate</text>
        <dbReference type="Rhea" id="RHEA:77115"/>
        <dbReference type="ChEBI" id="CHEBI:15377"/>
        <dbReference type="ChEBI" id="CHEBI:43474"/>
        <dbReference type="ChEBI" id="CHEBI:57798"/>
        <dbReference type="ChEBI" id="CHEBI:195535"/>
        <dbReference type="EC" id="3.1.3.62"/>
    </reaction>
    <physiologicalReaction direction="left-to-right" evidence="13">
        <dbReference type="Rhea" id="RHEA:77116"/>
    </physiologicalReaction>
</comment>
<evidence type="ECO:0000313" key="19">
    <source>
        <dbReference type="Proteomes" id="UP000639338"/>
    </source>
</evidence>
<evidence type="ECO:0000256" key="6">
    <source>
        <dbReference type="ARBA" id="ARBA00022475"/>
    </source>
</evidence>
<comment type="catalytic activity">
    <reaction evidence="12">
        <text>1D-myo-inositol 1,2,5,6-tetrakisphosphate + H2O = 1D-myo-inositol 1,2,6-trisphosphate + phosphate</text>
        <dbReference type="Rhea" id="RHEA:77119"/>
        <dbReference type="ChEBI" id="CHEBI:15377"/>
        <dbReference type="ChEBI" id="CHEBI:43474"/>
        <dbReference type="ChEBI" id="CHEBI:195535"/>
        <dbReference type="ChEBI" id="CHEBI:195537"/>
        <dbReference type="EC" id="3.1.3.62"/>
    </reaction>
    <physiologicalReaction direction="left-to-right" evidence="12">
        <dbReference type="Rhea" id="RHEA:77120"/>
    </physiologicalReaction>
</comment>
<keyword evidence="17" id="KW-0812">Transmembrane</keyword>
<keyword evidence="6" id="KW-1003">Cell membrane</keyword>
<dbReference type="GO" id="GO:0005886">
    <property type="term" value="C:plasma membrane"/>
    <property type="evidence" value="ECO:0007669"/>
    <property type="project" value="UniProtKB-SubCell"/>
</dbReference>
<evidence type="ECO:0000256" key="15">
    <source>
        <dbReference type="ARBA" id="ARBA00043832"/>
    </source>
</evidence>
<dbReference type="EC" id="3.1.3.62" evidence="4"/>
<keyword evidence="9 17" id="KW-0472">Membrane</keyword>